<evidence type="ECO:0000313" key="1">
    <source>
        <dbReference type="EMBL" id="MCZ4583121.1"/>
    </source>
</evidence>
<name>A0AAX3YC80_RHOOP</name>
<sequence>MTRSPDFAARYSTYWTNASRQPVAAGGQSGKGIVFGDEGVGGDMGDRLPTRIW</sequence>
<dbReference type="Proteomes" id="UP001066327">
    <property type="component" value="Unassembled WGS sequence"/>
</dbReference>
<reference evidence="2" key="2">
    <citation type="submission" date="2023-07" db="EMBL/GenBank/DDBJ databases">
        <title>Genomic analysis of Rhodococcus opacus VOC-14 with glycol ethers degradation activity.</title>
        <authorList>
            <person name="Narkevich D.A."/>
            <person name="Hlushen A.M."/>
            <person name="Akhremchuk A.E."/>
            <person name="Sikolenko M.A."/>
            <person name="Valentovich L.N."/>
        </authorList>
    </citation>
    <scope>NUCLEOTIDE SEQUENCE</scope>
    <source>
        <strain evidence="2">VOC-14</strain>
    </source>
</reference>
<gene>
    <name evidence="1" type="ORF">O4328_05355</name>
    <name evidence="2" type="ORF">Q5707_27830</name>
</gene>
<evidence type="ECO:0000313" key="3">
    <source>
        <dbReference type="Proteomes" id="UP001066327"/>
    </source>
</evidence>
<organism evidence="2 4">
    <name type="scientific">Rhodococcus opacus</name>
    <name type="common">Nocardia opaca</name>
    <dbReference type="NCBI Taxonomy" id="37919"/>
    <lineage>
        <taxon>Bacteria</taxon>
        <taxon>Bacillati</taxon>
        <taxon>Actinomycetota</taxon>
        <taxon>Actinomycetes</taxon>
        <taxon>Mycobacteriales</taxon>
        <taxon>Nocardiaceae</taxon>
        <taxon>Rhodococcus</taxon>
    </lineage>
</organism>
<protein>
    <submittedName>
        <fullName evidence="2">Uncharacterized protein</fullName>
    </submittedName>
</protein>
<dbReference type="Proteomes" id="UP001231166">
    <property type="component" value="Chromosome"/>
</dbReference>
<reference evidence="1" key="1">
    <citation type="submission" date="2022-12" db="EMBL/GenBank/DDBJ databases">
        <authorList>
            <person name="Krivoruchko A.V."/>
            <person name="Elkin A."/>
        </authorList>
    </citation>
    <scope>NUCLEOTIDE SEQUENCE</scope>
    <source>
        <strain evidence="1">IEGM 249</strain>
    </source>
</reference>
<accession>A0AAX3YC80</accession>
<keyword evidence="3" id="KW-1185">Reference proteome</keyword>
<evidence type="ECO:0000313" key="4">
    <source>
        <dbReference type="Proteomes" id="UP001231166"/>
    </source>
</evidence>
<dbReference type="AlphaFoldDB" id="A0AAX3YC80"/>
<proteinExistence type="predicted"/>
<dbReference type="EMBL" id="CP130953">
    <property type="protein sequence ID" value="WLF45679.1"/>
    <property type="molecule type" value="Genomic_DNA"/>
</dbReference>
<evidence type="ECO:0000313" key="2">
    <source>
        <dbReference type="EMBL" id="WLF45679.1"/>
    </source>
</evidence>
<dbReference type="RefSeq" id="WP_269590951.1">
    <property type="nucleotide sequence ID" value="NZ_CP130953.1"/>
</dbReference>
<dbReference type="EMBL" id="JAPWIS010000002">
    <property type="protein sequence ID" value="MCZ4583121.1"/>
    <property type="molecule type" value="Genomic_DNA"/>
</dbReference>